<dbReference type="RefSeq" id="WP_405311591.1">
    <property type="nucleotide sequence ID" value="NZ_CP088155.1"/>
</dbReference>
<dbReference type="Proteomes" id="UP001622612">
    <property type="component" value="Chromosome"/>
</dbReference>
<gene>
    <name evidence="2" type="ORF">LQ356_03550</name>
</gene>
<sequence>MRKDIRARNKKRAIERKAKLAKELAREKRRQAKNGLETKKSEVKKDKITSSTNKTVTTPKKTNLENKK</sequence>
<reference evidence="2" key="1">
    <citation type="submission" date="2021-11" db="EMBL/GenBank/DDBJ databases">
        <title>The first genome sequence of unculturable Mycoplasma faucium obtained by de novo assembly of metagenomic reads.</title>
        <authorList>
            <person name="Sabat A.J."/>
            <person name="Bathoorn E."/>
            <person name="Akkerboom V."/>
            <person name="Friedrich A.W."/>
        </authorList>
    </citation>
    <scope>NUCLEOTIDE SEQUENCE [LARGE SCALE GENOMIC DNA]</scope>
    <source>
        <strain evidence="2">UMCG-MFM1</strain>
    </source>
</reference>
<proteinExistence type="predicted"/>
<dbReference type="EMBL" id="CP088155">
    <property type="protein sequence ID" value="WYM97248.1"/>
    <property type="molecule type" value="Genomic_DNA"/>
</dbReference>
<feature type="region of interest" description="Disordered" evidence="1">
    <location>
        <begin position="27"/>
        <end position="68"/>
    </location>
</feature>
<accession>A0ABZ2TN26</accession>
<feature type="compositionally biased region" description="Basic and acidic residues" evidence="1">
    <location>
        <begin position="36"/>
        <end position="48"/>
    </location>
</feature>
<name>A0ABZ2TN26_9BACT</name>
<organism evidence="2 3">
    <name type="scientific">Metamycoplasma faucium</name>
    <dbReference type="NCBI Taxonomy" id="56142"/>
    <lineage>
        <taxon>Bacteria</taxon>
        <taxon>Bacillati</taxon>
        <taxon>Mycoplasmatota</taxon>
        <taxon>Mycoplasmoidales</taxon>
        <taxon>Metamycoplasmataceae</taxon>
        <taxon>Metamycoplasma</taxon>
    </lineage>
</organism>
<keyword evidence="3" id="KW-1185">Reference proteome</keyword>
<feature type="compositionally biased region" description="Low complexity" evidence="1">
    <location>
        <begin position="49"/>
        <end position="61"/>
    </location>
</feature>
<evidence type="ECO:0000256" key="1">
    <source>
        <dbReference type="SAM" id="MobiDB-lite"/>
    </source>
</evidence>
<protein>
    <submittedName>
        <fullName evidence="2">Uncharacterized protein</fullName>
    </submittedName>
</protein>
<evidence type="ECO:0000313" key="2">
    <source>
        <dbReference type="EMBL" id="WYM97248.1"/>
    </source>
</evidence>
<evidence type="ECO:0000313" key="3">
    <source>
        <dbReference type="Proteomes" id="UP001622612"/>
    </source>
</evidence>